<comment type="caution">
    <text evidence="9">The sequence shown here is derived from an EMBL/GenBank/DDBJ whole genome shotgun (WGS) entry which is preliminary data.</text>
</comment>
<sequence length="186" mass="21179">MMKDRKPRNYLDLPLGLRAPEEINVVVEIPEKSRNKYEYDKALDIFRLDRVLHSAIHYPGDYGFAPQTLALDDDPLDVLVLTIEPTFPGCLVAARPIGLLEMFDQGKEDDKVLAVPVGEPAFDEIHNFTQIFPHLLKKVSHFFESYKLLEGKQTRVVGWHDAASARRVIAESHQRFLERAEESPGA</sequence>
<dbReference type="SUPFAM" id="SSF50324">
    <property type="entry name" value="Inorganic pyrophosphatase"/>
    <property type="match status" value="1"/>
</dbReference>
<evidence type="ECO:0000256" key="8">
    <source>
        <dbReference type="ARBA" id="ARBA00047820"/>
    </source>
</evidence>
<evidence type="ECO:0000256" key="2">
    <source>
        <dbReference type="ARBA" id="ARBA00012146"/>
    </source>
</evidence>
<organism evidence="9">
    <name type="scientific">mine drainage metagenome</name>
    <dbReference type="NCBI Taxonomy" id="410659"/>
    <lineage>
        <taxon>unclassified sequences</taxon>
        <taxon>metagenomes</taxon>
        <taxon>ecological metagenomes</taxon>
    </lineage>
</organism>
<protein>
    <recommendedName>
        <fullName evidence="7">Inorganic pyrophosphatase</fullName>
        <ecNumber evidence="2">3.6.1.1</ecNumber>
    </recommendedName>
</protein>
<dbReference type="Gene3D" id="3.90.80.10">
    <property type="entry name" value="Inorganic pyrophosphatase"/>
    <property type="match status" value="1"/>
</dbReference>
<keyword evidence="5 9" id="KW-0378">Hydrolase</keyword>
<keyword evidence="4" id="KW-0479">Metal-binding</keyword>
<gene>
    <name evidence="9" type="primary">ppa</name>
    <name evidence="9" type="ORF">CARN1_1013</name>
</gene>
<keyword evidence="3" id="KW-0963">Cytoplasm</keyword>
<dbReference type="AlphaFoldDB" id="E6PJ89"/>
<dbReference type="InterPro" id="IPR008162">
    <property type="entry name" value="Pyrophosphatase"/>
</dbReference>
<dbReference type="PANTHER" id="PTHR10286">
    <property type="entry name" value="INORGANIC PYROPHOSPHATASE"/>
    <property type="match status" value="1"/>
</dbReference>
<reference evidence="9" key="1">
    <citation type="submission" date="2009-10" db="EMBL/GenBank/DDBJ databases">
        <title>Diversity of trophic interactions inside an arsenic-rich microbial ecosystem.</title>
        <authorList>
            <person name="Bertin P.N."/>
            <person name="Heinrich-Salmeron A."/>
            <person name="Pelletier E."/>
            <person name="Goulhen-Chollet F."/>
            <person name="Arsene-Ploetze F."/>
            <person name="Gallien S."/>
            <person name="Calteau A."/>
            <person name="Vallenet D."/>
            <person name="Casiot C."/>
            <person name="Chane-Woon-Ming B."/>
            <person name="Giloteaux L."/>
            <person name="Barakat M."/>
            <person name="Bonnefoy V."/>
            <person name="Bruneel O."/>
            <person name="Chandler M."/>
            <person name="Cleiss J."/>
            <person name="Duran R."/>
            <person name="Elbaz-Poulichet F."/>
            <person name="Fonknechten N."/>
            <person name="Lauga B."/>
            <person name="Mornico D."/>
            <person name="Ortet P."/>
            <person name="Schaeffer C."/>
            <person name="Siguier P."/>
            <person name="Alexander Thil Smith A."/>
            <person name="Van Dorsselaer A."/>
            <person name="Weissenbach J."/>
            <person name="Medigue C."/>
            <person name="Le Paslier D."/>
        </authorList>
    </citation>
    <scope>NUCLEOTIDE SEQUENCE</scope>
</reference>
<evidence type="ECO:0000256" key="1">
    <source>
        <dbReference type="ARBA" id="ARBA00001946"/>
    </source>
</evidence>
<dbReference type="CDD" id="cd00412">
    <property type="entry name" value="pyrophosphatase"/>
    <property type="match status" value="1"/>
</dbReference>
<dbReference type="FunFam" id="3.90.80.10:FF:000003">
    <property type="entry name" value="Inorganic pyrophosphatase"/>
    <property type="match status" value="1"/>
</dbReference>
<dbReference type="GO" id="GO:0005737">
    <property type="term" value="C:cytoplasm"/>
    <property type="evidence" value="ECO:0007669"/>
    <property type="project" value="InterPro"/>
</dbReference>
<dbReference type="GO" id="GO:0004427">
    <property type="term" value="F:inorganic diphosphate phosphatase activity"/>
    <property type="evidence" value="ECO:0007669"/>
    <property type="project" value="UniProtKB-EC"/>
</dbReference>
<evidence type="ECO:0000256" key="4">
    <source>
        <dbReference type="ARBA" id="ARBA00022723"/>
    </source>
</evidence>
<dbReference type="GO" id="GO:0006796">
    <property type="term" value="P:phosphate-containing compound metabolic process"/>
    <property type="evidence" value="ECO:0007669"/>
    <property type="project" value="InterPro"/>
</dbReference>
<comment type="catalytic activity">
    <reaction evidence="8">
        <text>diphosphate + H2O = 2 phosphate + H(+)</text>
        <dbReference type="Rhea" id="RHEA:24576"/>
        <dbReference type="ChEBI" id="CHEBI:15377"/>
        <dbReference type="ChEBI" id="CHEBI:15378"/>
        <dbReference type="ChEBI" id="CHEBI:33019"/>
        <dbReference type="ChEBI" id="CHEBI:43474"/>
        <dbReference type="EC" id="3.6.1.1"/>
    </reaction>
</comment>
<dbReference type="Pfam" id="PF00719">
    <property type="entry name" value="Pyrophosphatase"/>
    <property type="match status" value="1"/>
</dbReference>
<evidence type="ECO:0000256" key="3">
    <source>
        <dbReference type="ARBA" id="ARBA00022490"/>
    </source>
</evidence>
<dbReference type="PROSITE" id="PS00387">
    <property type="entry name" value="PPASE"/>
    <property type="match status" value="1"/>
</dbReference>
<evidence type="ECO:0000313" key="9">
    <source>
        <dbReference type="EMBL" id="CBH76531.1"/>
    </source>
</evidence>
<dbReference type="InterPro" id="IPR036649">
    <property type="entry name" value="Pyrophosphatase_sf"/>
</dbReference>
<evidence type="ECO:0000256" key="7">
    <source>
        <dbReference type="ARBA" id="ARBA00040300"/>
    </source>
</evidence>
<evidence type="ECO:0000256" key="6">
    <source>
        <dbReference type="ARBA" id="ARBA00022842"/>
    </source>
</evidence>
<proteinExistence type="inferred from homology"/>
<dbReference type="HAMAP" id="MF_00209">
    <property type="entry name" value="Inorganic_PPase"/>
    <property type="match status" value="1"/>
</dbReference>
<dbReference type="EC" id="3.6.1.1" evidence="2"/>
<name>E6PJ89_9ZZZZ</name>
<comment type="cofactor">
    <cofactor evidence="1">
        <name>Mg(2+)</name>
        <dbReference type="ChEBI" id="CHEBI:18420"/>
    </cofactor>
</comment>
<keyword evidence="6" id="KW-0460">Magnesium</keyword>
<evidence type="ECO:0000256" key="5">
    <source>
        <dbReference type="ARBA" id="ARBA00022801"/>
    </source>
</evidence>
<dbReference type="GO" id="GO:0000287">
    <property type="term" value="F:magnesium ion binding"/>
    <property type="evidence" value="ECO:0007669"/>
    <property type="project" value="InterPro"/>
</dbReference>
<accession>E6PJ89</accession>
<dbReference type="EMBL" id="CABL01000019">
    <property type="protein sequence ID" value="CBH76531.1"/>
    <property type="molecule type" value="Genomic_DNA"/>
</dbReference>